<name>A0A0A1T6A9_9HYPO</name>
<dbReference type="STRING" id="1531966.A0A0A1T6A9"/>
<protein>
    <submittedName>
        <fullName evidence="3">Uncharacterized protein</fullName>
    </submittedName>
</protein>
<dbReference type="HOGENOM" id="CLU_038389_0_0_1"/>
<sequence>MGIQGPLTAQSLGRSPYDDVVAGEGVADTRQPELTYDHRGRPVNPTSKTINRDLIRSHNEVMVVIGVAEPDVPKQNSESESQRRHDLYEETLGIRIDSVARHCMELVGIVGIAGLRQRILIYRRYSEIPFAHLLHNARREMSFRQEVLPGVPLAVATNWLDRAVVRMWLEDRKASMKYSRKLLHEAWAYIRVHLKLFSSLQRVGLMPGRWYPSPKFFIPFTSESPIPPPPPFPGLKPAALLQWTCVVVISTIPFFSWVTMSRIARDLKPELWREVFRLIPNTAFRAQRLPPLPPTPSSPIPGPMETDEIPQPVDSAADDWYVDEPAAAIEPVRRAPSVHSTRGDGYETEDDGNDEVGPTFISFEVEATESTDAPPGHWSAELQPSHPFDGRLVEERAPVYFDTILTQLPATFATNIFTNALIRICMAPYESFSLRMLARTLRYRRGMPMDDIYELDMLDGFNTTSVVNFLAAELLHLVISGELWAVFAGLTQFFHRSEEEWKEDELELQRLEQQEEEEQQRETVVSL</sequence>
<feature type="region of interest" description="Disordered" evidence="2">
    <location>
        <begin position="334"/>
        <end position="356"/>
    </location>
</feature>
<dbReference type="AlphaFoldDB" id="A0A0A1T6A9"/>
<gene>
    <name evidence="3" type="ORF">VHEMI01051</name>
</gene>
<keyword evidence="1" id="KW-0175">Coiled coil</keyword>
<accession>A0A0A1T6A9</accession>
<dbReference type="Proteomes" id="UP000039046">
    <property type="component" value="Unassembled WGS sequence"/>
</dbReference>
<dbReference type="OrthoDB" id="5383784at2759"/>
<organism evidence="3 4">
    <name type="scientific">[Torrubiella] hemipterigena</name>
    <dbReference type="NCBI Taxonomy" id="1531966"/>
    <lineage>
        <taxon>Eukaryota</taxon>
        <taxon>Fungi</taxon>
        <taxon>Dikarya</taxon>
        <taxon>Ascomycota</taxon>
        <taxon>Pezizomycotina</taxon>
        <taxon>Sordariomycetes</taxon>
        <taxon>Hypocreomycetidae</taxon>
        <taxon>Hypocreales</taxon>
        <taxon>Clavicipitaceae</taxon>
        <taxon>Clavicipitaceae incertae sedis</taxon>
        <taxon>'Torrubiella' clade</taxon>
    </lineage>
</organism>
<reference evidence="3 4" key="1">
    <citation type="journal article" date="2015" name="Genome Announc.">
        <title>Draft Genome Sequence and Gene Annotation of the Entomopathogenic Fungus Verticillium hemipterigenum.</title>
        <authorList>
            <person name="Horn F."/>
            <person name="Habel A."/>
            <person name="Scharf D.H."/>
            <person name="Dworschak J."/>
            <person name="Brakhage A.A."/>
            <person name="Guthke R."/>
            <person name="Hertweck C."/>
            <person name="Linde J."/>
        </authorList>
    </citation>
    <scope>NUCLEOTIDE SEQUENCE [LARGE SCALE GENOMIC DNA]</scope>
</reference>
<evidence type="ECO:0000313" key="3">
    <source>
        <dbReference type="EMBL" id="CEJ80894.1"/>
    </source>
</evidence>
<evidence type="ECO:0000256" key="2">
    <source>
        <dbReference type="SAM" id="MobiDB-lite"/>
    </source>
</evidence>
<dbReference type="EMBL" id="CDHN01000001">
    <property type="protein sequence ID" value="CEJ80894.1"/>
    <property type="molecule type" value="Genomic_DNA"/>
</dbReference>
<feature type="coiled-coil region" evidence="1">
    <location>
        <begin position="494"/>
        <end position="523"/>
    </location>
</feature>
<evidence type="ECO:0000313" key="4">
    <source>
        <dbReference type="Proteomes" id="UP000039046"/>
    </source>
</evidence>
<keyword evidence="4" id="KW-1185">Reference proteome</keyword>
<evidence type="ECO:0000256" key="1">
    <source>
        <dbReference type="SAM" id="Coils"/>
    </source>
</evidence>
<proteinExistence type="predicted"/>